<evidence type="ECO:0000259" key="4">
    <source>
        <dbReference type="Pfam" id="PF08242"/>
    </source>
</evidence>
<keyword evidence="6" id="KW-1185">Reference proteome</keyword>
<keyword evidence="2" id="KW-0808">Transferase</keyword>
<proteinExistence type="predicted"/>
<dbReference type="AlphaFoldDB" id="A0A917SI50"/>
<evidence type="ECO:0000256" key="3">
    <source>
        <dbReference type="ARBA" id="ARBA00022691"/>
    </source>
</evidence>
<gene>
    <name evidence="5" type="ORF">GCM10011575_41600</name>
</gene>
<name>A0A917SI50_9ACTN</name>
<dbReference type="EMBL" id="BMMZ01000014">
    <property type="protein sequence ID" value="GGL78905.1"/>
    <property type="molecule type" value="Genomic_DNA"/>
</dbReference>
<dbReference type="Proteomes" id="UP000613840">
    <property type="component" value="Unassembled WGS sequence"/>
</dbReference>
<keyword evidence="3" id="KW-0949">S-adenosyl-L-methionine</keyword>
<evidence type="ECO:0000313" key="5">
    <source>
        <dbReference type="EMBL" id="GGL78905.1"/>
    </source>
</evidence>
<dbReference type="InterPro" id="IPR013217">
    <property type="entry name" value="Methyltransf_12"/>
</dbReference>
<organism evidence="5 6">
    <name type="scientific">Microlunatus endophyticus</name>
    <dbReference type="NCBI Taxonomy" id="1716077"/>
    <lineage>
        <taxon>Bacteria</taxon>
        <taxon>Bacillati</taxon>
        <taxon>Actinomycetota</taxon>
        <taxon>Actinomycetes</taxon>
        <taxon>Propionibacteriales</taxon>
        <taxon>Propionibacteriaceae</taxon>
        <taxon>Microlunatus</taxon>
    </lineage>
</organism>
<dbReference type="SUPFAM" id="SSF53335">
    <property type="entry name" value="S-adenosyl-L-methionine-dependent methyltransferases"/>
    <property type="match status" value="1"/>
</dbReference>
<dbReference type="PANTHER" id="PTHR43464">
    <property type="entry name" value="METHYLTRANSFERASE"/>
    <property type="match status" value="1"/>
</dbReference>
<protein>
    <submittedName>
        <fullName evidence="5">Methyltransferase</fullName>
    </submittedName>
</protein>
<dbReference type="GO" id="GO:0008168">
    <property type="term" value="F:methyltransferase activity"/>
    <property type="evidence" value="ECO:0007669"/>
    <property type="project" value="UniProtKB-KW"/>
</dbReference>
<dbReference type="Pfam" id="PF08242">
    <property type="entry name" value="Methyltransf_12"/>
    <property type="match status" value="1"/>
</dbReference>
<evidence type="ECO:0000256" key="1">
    <source>
        <dbReference type="ARBA" id="ARBA00022603"/>
    </source>
</evidence>
<sequence length="241" mass="26773">MTSGRAWQDLASDYEASRLREDSLDRILEWPAQQELLGDPTGLRILDVGCGSGAKAAHWASHGAAEVTGIDISGQFIPTPPDNVRLITADLSNLDAINELFGHSYDLVVFFQSISYAKDQVHTLRCARQLLAPGGRIIVQRSHPIRFAVERAEANDTSLGVEYYSTDPYYYRSGWNDQVMLTHSTETIAAMLNSFAAAGLHVEHAVEPQLSAENRHQCPHKQKWLDKYLGVILFVLRPVAD</sequence>
<dbReference type="Gene3D" id="3.40.50.150">
    <property type="entry name" value="Vaccinia Virus protein VP39"/>
    <property type="match status" value="1"/>
</dbReference>
<keyword evidence="1 5" id="KW-0489">Methyltransferase</keyword>
<reference evidence="5" key="1">
    <citation type="journal article" date="2014" name="Int. J. Syst. Evol. Microbiol.">
        <title>Complete genome sequence of Corynebacterium casei LMG S-19264T (=DSM 44701T), isolated from a smear-ripened cheese.</title>
        <authorList>
            <consortium name="US DOE Joint Genome Institute (JGI-PGF)"/>
            <person name="Walter F."/>
            <person name="Albersmeier A."/>
            <person name="Kalinowski J."/>
            <person name="Ruckert C."/>
        </authorList>
    </citation>
    <scope>NUCLEOTIDE SEQUENCE</scope>
    <source>
        <strain evidence="5">CGMCC 4.7306</strain>
    </source>
</reference>
<dbReference type="PANTHER" id="PTHR43464:SF19">
    <property type="entry name" value="UBIQUINONE BIOSYNTHESIS O-METHYLTRANSFERASE, MITOCHONDRIAL"/>
    <property type="match status" value="1"/>
</dbReference>
<feature type="domain" description="Methyltransferase type 12" evidence="4">
    <location>
        <begin position="46"/>
        <end position="137"/>
    </location>
</feature>
<reference evidence="5" key="2">
    <citation type="submission" date="2020-09" db="EMBL/GenBank/DDBJ databases">
        <authorList>
            <person name="Sun Q."/>
            <person name="Zhou Y."/>
        </authorList>
    </citation>
    <scope>NUCLEOTIDE SEQUENCE</scope>
    <source>
        <strain evidence="5">CGMCC 4.7306</strain>
    </source>
</reference>
<evidence type="ECO:0000256" key="2">
    <source>
        <dbReference type="ARBA" id="ARBA00022679"/>
    </source>
</evidence>
<accession>A0A917SI50</accession>
<dbReference type="InterPro" id="IPR029063">
    <property type="entry name" value="SAM-dependent_MTases_sf"/>
</dbReference>
<comment type="caution">
    <text evidence="5">The sequence shown here is derived from an EMBL/GenBank/DDBJ whole genome shotgun (WGS) entry which is preliminary data.</text>
</comment>
<dbReference type="GO" id="GO:0032259">
    <property type="term" value="P:methylation"/>
    <property type="evidence" value="ECO:0007669"/>
    <property type="project" value="UniProtKB-KW"/>
</dbReference>
<evidence type="ECO:0000313" key="6">
    <source>
        <dbReference type="Proteomes" id="UP000613840"/>
    </source>
</evidence>
<dbReference type="CDD" id="cd02440">
    <property type="entry name" value="AdoMet_MTases"/>
    <property type="match status" value="1"/>
</dbReference>